<dbReference type="STRING" id="54.SAMN02745121_02131"/>
<reference evidence="4" key="1">
    <citation type="submission" date="2016-10" db="EMBL/GenBank/DDBJ databases">
        <authorList>
            <person name="Varghese N."/>
            <person name="Submissions S."/>
        </authorList>
    </citation>
    <scope>NUCLEOTIDE SEQUENCE [LARGE SCALE GENOMIC DNA]</scope>
    <source>
        <strain evidence="4">ATCC 25963</strain>
    </source>
</reference>
<feature type="transmembrane region" description="Helical" evidence="2">
    <location>
        <begin position="351"/>
        <end position="370"/>
    </location>
</feature>
<name>A0A1I1W6Y9_9BACT</name>
<proteinExistence type="predicted"/>
<sequence length="439" mass="46986">MLHLPAVSTERDDDGLMLPPLEERRTLLDLLAALVEARGPAPLLVAPLLEPSAKFFPDRWQGGEGSLRRLVRRLLRYAGLGQLRVEVAIYDADPARRGEVLGKPSSPRGHDLVVWLAALERDLVKVGAESSAMVDPHTIVAAAARVVAHVYRRHFGLPTTDAFDPRIDLTGVFLGFGVLTADAALRYTVRTAAGPMQTRRAPARLGVLSPQSLCFLLAAQLHARGLPRAERQRIGKLLQANQAAFLRHAYAALDRAEPPVSQQLGLPPPEQWPPGPDLAALTVPFTDDPDAAPETRRDEDPGIVGINAGKPVFRVERSMAARLGRTLGMGALMLGGVVAGMKGGLQLEAGTIPLIAVVLGVTGLVLGRFLRESRCSEPRCGAPLAPGDTVCPRCRGEVVGVIHHPRERLAAEEAWRRAHPESAEPDASQSTPAAAPPAP</sequence>
<keyword evidence="2" id="KW-0812">Transmembrane</keyword>
<feature type="region of interest" description="Disordered" evidence="1">
    <location>
        <begin position="411"/>
        <end position="439"/>
    </location>
</feature>
<evidence type="ECO:0000313" key="4">
    <source>
        <dbReference type="Proteomes" id="UP000199400"/>
    </source>
</evidence>
<dbReference type="EMBL" id="FOMX01000006">
    <property type="protein sequence ID" value="SFD90945.1"/>
    <property type="molecule type" value="Genomic_DNA"/>
</dbReference>
<feature type="transmembrane region" description="Helical" evidence="2">
    <location>
        <begin position="327"/>
        <end position="345"/>
    </location>
</feature>
<dbReference type="AlphaFoldDB" id="A0A1I1W6Y9"/>
<accession>A0A1I1W6Y9</accession>
<evidence type="ECO:0000256" key="1">
    <source>
        <dbReference type="SAM" id="MobiDB-lite"/>
    </source>
</evidence>
<evidence type="ECO:0000313" key="3">
    <source>
        <dbReference type="EMBL" id="SFD90945.1"/>
    </source>
</evidence>
<feature type="compositionally biased region" description="Basic and acidic residues" evidence="1">
    <location>
        <begin position="411"/>
        <end position="422"/>
    </location>
</feature>
<dbReference type="Proteomes" id="UP000199400">
    <property type="component" value="Unassembled WGS sequence"/>
</dbReference>
<organism evidence="3 4">
    <name type="scientific">Nannocystis exedens</name>
    <dbReference type="NCBI Taxonomy" id="54"/>
    <lineage>
        <taxon>Bacteria</taxon>
        <taxon>Pseudomonadati</taxon>
        <taxon>Myxococcota</taxon>
        <taxon>Polyangia</taxon>
        <taxon>Nannocystales</taxon>
        <taxon>Nannocystaceae</taxon>
        <taxon>Nannocystis</taxon>
    </lineage>
</organism>
<gene>
    <name evidence="3" type="ORF">SAMN02745121_02131</name>
</gene>
<protein>
    <submittedName>
        <fullName evidence="3">Uncharacterized protein</fullName>
    </submittedName>
</protein>
<keyword evidence="4" id="KW-1185">Reference proteome</keyword>
<keyword evidence="2" id="KW-1133">Transmembrane helix</keyword>
<evidence type="ECO:0000256" key="2">
    <source>
        <dbReference type="SAM" id="Phobius"/>
    </source>
</evidence>
<keyword evidence="2" id="KW-0472">Membrane</keyword>